<dbReference type="PROSITE" id="PS00175">
    <property type="entry name" value="PG_MUTASE"/>
    <property type="match status" value="1"/>
</dbReference>
<keyword evidence="4 5" id="KW-0413">Isomerase</keyword>
<feature type="binding site" evidence="5">
    <location>
        <begin position="115"/>
        <end position="116"/>
    </location>
    <ligand>
        <name>substrate</name>
    </ligand>
</feature>
<evidence type="ECO:0000313" key="8">
    <source>
        <dbReference type="Proteomes" id="UP000011820"/>
    </source>
</evidence>
<evidence type="ECO:0000313" key="7">
    <source>
        <dbReference type="EMBL" id="AGH16518.1"/>
    </source>
</evidence>
<dbReference type="Pfam" id="PF00300">
    <property type="entry name" value="His_Phos_1"/>
    <property type="match status" value="1"/>
</dbReference>
<gene>
    <name evidence="5" type="primary">gpmA</name>
    <name evidence="7" type="ORF">WSI_00730</name>
</gene>
<dbReference type="HAMAP" id="MF_01039">
    <property type="entry name" value="PGAM_GpmA"/>
    <property type="match status" value="1"/>
</dbReference>
<reference evidence="7 8" key="1">
    <citation type="journal article" date="2013" name="Genome Announc.">
        <title>Complete Genome Sequence of a Chinese Strain of 'Candidatus Liberibacter asiaticus'.</title>
        <authorList>
            <person name="Lin H."/>
            <person name="Han C.S."/>
            <person name="Liu B."/>
            <person name="Lou B."/>
            <person name="Bai X."/>
            <person name="Deng C."/>
            <person name="Civerolo E.L."/>
            <person name="Gupta G."/>
        </authorList>
    </citation>
    <scope>NUCLEOTIDE SEQUENCE [LARGE SCALE GENOMIC DNA]</scope>
    <source>
        <strain evidence="8">gxpsy</strain>
    </source>
</reference>
<dbReference type="EC" id="5.4.2.11" evidence="5 6"/>
<feature type="active site" description="Tele-phosphohistidine intermediate" evidence="5">
    <location>
        <position position="10"/>
    </location>
</feature>
<organism evidence="7 8">
    <name type="scientific">Candidatus Liberibacter asiaticus str. gxpsy</name>
    <dbReference type="NCBI Taxonomy" id="1174529"/>
    <lineage>
        <taxon>Bacteria</taxon>
        <taxon>Pseudomonadati</taxon>
        <taxon>Pseudomonadota</taxon>
        <taxon>Alphaproteobacteria</taxon>
        <taxon>Hyphomicrobiales</taxon>
        <taxon>Rhizobiaceae</taxon>
        <taxon>Liberibacter</taxon>
    </lineage>
</organism>
<dbReference type="InterPro" id="IPR013078">
    <property type="entry name" value="His_Pase_superF_clade-1"/>
</dbReference>
<accession>A0ABM5NEE2</accession>
<comment type="subunit">
    <text evidence="5">Homodimer.</text>
</comment>
<dbReference type="NCBIfam" id="TIGR01258">
    <property type="entry name" value="pgm_1"/>
    <property type="match status" value="1"/>
</dbReference>
<dbReference type="Proteomes" id="UP000011820">
    <property type="component" value="Chromosome"/>
</dbReference>
<evidence type="ECO:0000256" key="1">
    <source>
        <dbReference type="ARBA" id="ARBA00006717"/>
    </source>
</evidence>
<feature type="site" description="Transition state stabilizer" evidence="5">
    <location>
        <position position="158"/>
    </location>
</feature>
<protein>
    <recommendedName>
        <fullName evidence="5 6">2,3-bisphosphoglycerate-dependent phosphoglycerate mutase</fullName>
        <shortName evidence="5">BPG-dependent PGAM</shortName>
        <shortName evidence="5">PGAM</shortName>
        <shortName evidence="5">Phosphoglyceromutase</shortName>
        <shortName evidence="5">dPGM</shortName>
        <ecNumber evidence="5 6">5.4.2.11</ecNumber>
    </recommendedName>
</protein>
<evidence type="ECO:0000256" key="3">
    <source>
        <dbReference type="ARBA" id="ARBA00023152"/>
    </source>
</evidence>
<dbReference type="PANTHER" id="PTHR11931">
    <property type="entry name" value="PHOSPHOGLYCERATE MUTASE"/>
    <property type="match status" value="1"/>
</dbReference>
<comment type="pathway">
    <text evidence="5 6">Carbohydrate degradation; glycolysis; pyruvate from D-glyceraldehyde 3-phosphate: step 3/5.</text>
</comment>
<dbReference type="InterPro" id="IPR029033">
    <property type="entry name" value="His_PPase_superfam"/>
</dbReference>
<dbReference type="PIRSF" id="PIRSF000709">
    <property type="entry name" value="6PFK_2-Ptase"/>
    <property type="match status" value="1"/>
</dbReference>
<feature type="binding site" evidence="5">
    <location>
        <begin position="9"/>
        <end position="16"/>
    </location>
    <ligand>
        <name>substrate</name>
    </ligand>
</feature>
<dbReference type="InterPro" id="IPR001345">
    <property type="entry name" value="PG/BPGM_mutase_AS"/>
</dbReference>
<feature type="binding site" evidence="5">
    <location>
        <begin position="22"/>
        <end position="23"/>
    </location>
    <ligand>
        <name>substrate</name>
    </ligand>
</feature>
<dbReference type="SMART" id="SM00855">
    <property type="entry name" value="PGAM"/>
    <property type="match status" value="1"/>
</dbReference>
<dbReference type="InterPro" id="IPR005952">
    <property type="entry name" value="Phosphogly_mut1"/>
</dbReference>
<feature type="binding site" evidence="5">
    <location>
        <begin position="159"/>
        <end position="160"/>
    </location>
    <ligand>
        <name>substrate</name>
    </ligand>
</feature>
<evidence type="ECO:0000256" key="4">
    <source>
        <dbReference type="ARBA" id="ARBA00023235"/>
    </source>
</evidence>
<comment type="function">
    <text evidence="5 6">Catalyzes the interconversion of 2-phosphoglycerate and 3-phosphoglycerate.</text>
</comment>
<sequence length="212" mass="23603">MNRRLVLVRHGQSEWNIKNLFTGLRNPPLTSIGMSEANEIGKLLAKQGMVFDAAFSSSLKRAQDTCQIILQEINQQHITPIYDDALNERDYGHIAGMNKDDVCNKWGAEQVHLWRRSYSVAPPGGESLRDTVARVLAYYVQFILPLILQNKSILVVAHGNSLRSLIMVLEKITVDDIPKVTIGTGEAFVYQLGADASIVSKNIMRGQSPAEK</sequence>
<evidence type="ECO:0000256" key="2">
    <source>
        <dbReference type="ARBA" id="ARBA00022432"/>
    </source>
</evidence>
<feature type="binding site" evidence="5">
    <location>
        <position position="61"/>
    </location>
    <ligand>
        <name>substrate</name>
    </ligand>
</feature>
<name>A0ABM5NEE2_LIBAS</name>
<comment type="catalytic activity">
    <reaction evidence="5 6">
        <text>(2R)-2-phosphoglycerate = (2R)-3-phosphoglycerate</text>
        <dbReference type="Rhea" id="RHEA:15901"/>
        <dbReference type="ChEBI" id="CHEBI:58272"/>
        <dbReference type="ChEBI" id="CHEBI:58289"/>
        <dbReference type="EC" id="5.4.2.11"/>
    </reaction>
</comment>
<dbReference type="SUPFAM" id="SSF53254">
    <property type="entry name" value="Phosphoglycerate mutase-like"/>
    <property type="match status" value="1"/>
</dbReference>
<comment type="similarity">
    <text evidence="1 5">Belongs to the phosphoglycerate mutase family. BPG-dependent PGAM subfamily.</text>
</comment>
<feature type="active site" description="Proton donor/acceptor" evidence="5">
    <location>
        <position position="88"/>
    </location>
</feature>
<keyword evidence="2 5" id="KW-0312">Gluconeogenesis</keyword>
<keyword evidence="8" id="KW-1185">Reference proteome</keyword>
<keyword evidence="3 5" id="KW-0324">Glycolysis</keyword>
<feature type="binding site" evidence="5">
    <location>
        <position position="99"/>
    </location>
    <ligand>
        <name>substrate</name>
    </ligand>
</feature>
<dbReference type="RefSeq" id="WP_012778497.1">
    <property type="nucleotide sequence ID" value="NC_020549.1"/>
</dbReference>
<dbReference type="CDD" id="cd07067">
    <property type="entry name" value="HP_PGM_like"/>
    <property type="match status" value="1"/>
</dbReference>
<dbReference type="Gene3D" id="3.40.50.1240">
    <property type="entry name" value="Phosphoglycerate mutase-like"/>
    <property type="match status" value="1"/>
</dbReference>
<feature type="binding site" evidence="5">
    <location>
        <begin position="88"/>
        <end position="91"/>
    </location>
    <ligand>
        <name>substrate</name>
    </ligand>
</feature>
<proteinExistence type="inferred from homology"/>
<dbReference type="GeneID" id="93076518"/>
<dbReference type="EMBL" id="CP004005">
    <property type="protein sequence ID" value="AGH16518.1"/>
    <property type="molecule type" value="Genomic_DNA"/>
</dbReference>
<evidence type="ECO:0000256" key="6">
    <source>
        <dbReference type="RuleBase" id="RU004512"/>
    </source>
</evidence>
<evidence type="ECO:0000256" key="5">
    <source>
        <dbReference type="HAMAP-Rule" id="MF_01039"/>
    </source>
</evidence>